<proteinExistence type="inferred from homology"/>
<feature type="transmembrane region" description="Helical" evidence="7">
    <location>
        <begin position="285"/>
        <end position="302"/>
    </location>
</feature>
<evidence type="ECO:0000256" key="7">
    <source>
        <dbReference type="RuleBase" id="RU363032"/>
    </source>
</evidence>
<accession>A0A150MK98</accession>
<gene>
    <name evidence="9" type="ORF">B4109_1805</name>
    <name evidence="10" type="ORF">D9548_01425</name>
</gene>
<dbReference type="EMBL" id="RCTJ01000002">
    <property type="protein sequence ID" value="RLQ15102.1"/>
    <property type="molecule type" value="Genomic_DNA"/>
</dbReference>
<feature type="transmembrane region" description="Helical" evidence="7">
    <location>
        <begin position="171"/>
        <end position="196"/>
    </location>
</feature>
<feature type="transmembrane region" description="Helical" evidence="7">
    <location>
        <begin position="27"/>
        <end position="46"/>
    </location>
</feature>
<reference evidence="10 12" key="2">
    <citation type="submission" date="2018-10" db="EMBL/GenBank/DDBJ databases">
        <title>Geobacillus stearothermophilus in processing lines of powdered infant formula.</title>
        <authorList>
            <person name="Rhee M.S."/>
            <person name="Choi I.-G."/>
            <person name="Cho T.J."/>
            <person name="Park B."/>
        </authorList>
    </citation>
    <scope>NUCLEOTIDE SEQUENCE [LARGE SCALE GENOMIC DNA]</scope>
    <source>
        <strain evidence="10 12">FHS-PPGT130</strain>
    </source>
</reference>
<dbReference type="PANTHER" id="PTHR30193">
    <property type="entry name" value="ABC TRANSPORTER PERMEASE PROTEIN"/>
    <property type="match status" value="1"/>
</dbReference>
<evidence type="ECO:0000313" key="11">
    <source>
        <dbReference type="Proteomes" id="UP000075424"/>
    </source>
</evidence>
<keyword evidence="6 7" id="KW-0472">Membrane</keyword>
<comment type="similarity">
    <text evidence="7">Belongs to the binding-protein-dependent transport system permease family.</text>
</comment>
<keyword evidence="2 7" id="KW-0813">Transport</keyword>
<name>A0A150MK98_GEOSE</name>
<dbReference type="Proteomes" id="UP000075424">
    <property type="component" value="Unassembled WGS sequence"/>
</dbReference>
<dbReference type="SUPFAM" id="SSF161098">
    <property type="entry name" value="MetI-like"/>
    <property type="match status" value="1"/>
</dbReference>
<organism evidence="9 11">
    <name type="scientific">Geobacillus stearothermophilus</name>
    <name type="common">Bacillus stearothermophilus</name>
    <dbReference type="NCBI Taxonomy" id="1422"/>
    <lineage>
        <taxon>Bacteria</taxon>
        <taxon>Bacillati</taxon>
        <taxon>Bacillota</taxon>
        <taxon>Bacilli</taxon>
        <taxon>Bacillales</taxon>
        <taxon>Anoxybacillaceae</taxon>
        <taxon>Geobacillus</taxon>
    </lineage>
</organism>
<feature type="transmembrane region" description="Helical" evidence="7">
    <location>
        <begin position="217"/>
        <end position="238"/>
    </location>
</feature>
<evidence type="ECO:0000313" key="12">
    <source>
        <dbReference type="Proteomes" id="UP000266922"/>
    </source>
</evidence>
<dbReference type="CDD" id="cd06261">
    <property type="entry name" value="TM_PBP2"/>
    <property type="match status" value="1"/>
</dbReference>
<dbReference type="EMBL" id="LQYV01000091">
    <property type="protein sequence ID" value="KYD24950.1"/>
    <property type="molecule type" value="Genomic_DNA"/>
</dbReference>
<evidence type="ECO:0000313" key="10">
    <source>
        <dbReference type="EMBL" id="RLQ15102.1"/>
    </source>
</evidence>
<keyword evidence="4 7" id="KW-0812">Transmembrane</keyword>
<dbReference type="Proteomes" id="UP000266922">
    <property type="component" value="Unassembled WGS sequence"/>
</dbReference>
<evidence type="ECO:0000256" key="2">
    <source>
        <dbReference type="ARBA" id="ARBA00022448"/>
    </source>
</evidence>
<dbReference type="PROSITE" id="PS50928">
    <property type="entry name" value="ABC_TM1"/>
    <property type="match status" value="1"/>
</dbReference>
<evidence type="ECO:0000256" key="5">
    <source>
        <dbReference type="ARBA" id="ARBA00022989"/>
    </source>
</evidence>
<dbReference type="PANTHER" id="PTHR30193:SF37">
    <property type="entry name" value="INNER MEMBRANE ABC TRANSPORTER PERMEASE PROTEIN YCJO"/>
    <property type="match status" value="1"/>
</dbReference>
<evidence type="ECO:0000256" key="4">
    <source>
        <dbReference type="ARBA" id="ARBA00022692"/>
    </source>
</evidence>
<feature type="transmembrane region" description="Helical" evidence="7">
    <location>
        <begin position="87"/>
        <end position="112"/>
    </location>
</feature>
<comment type="subcellular location">
    <subcellularLocation>
        <location evidence="1 7">Cell membrane</location>
        <topology evidence="1 7">Multi-pass membrane protein</topology>
    </subcellularLocation>
</comment>
<protein>
    <submittedName>
        <fullName evidence="10">Sugar ABC transporter permease</fullName>
    </submittedName>
</protein>
<keyword evidence="5 7" id="KW-1133">Transmembrane helix</keyword>
<evidence type="ECO:0000313" key="9">
    <source>
        <dbReference type="EMBL" id="KYD24950.1"/>
    </source>
</evidence>
<dbReference type="AlphaFoldDB" id="A0A150MK98"/>
<dbReference type="Gene3D" id="1.10.3720.10">
    <property type="entry name" value="MetI-like"/>
    <property type="match status" value="1"/>
</dbReference>
<evidence type="ECO:0000256" key="3">
    <source>
        <dbReference type="ARBA" id="ARBA00022475"/>
    </source>
</evidence>
<dbReference type="Pfam" id="PF00528">
    <property type="entry name" value="BPD_transp_1"/>
    <property type="match status" value="1"/>
</dbReference>
<feature type="transmembrane region" description="Helical" evidence="7">
    <location>
        <begin position="124"/>
        <end position="145"/>
    </location>
</feature>
<dbReference type="GO" id="GO:0005886">
    <property type="term" value="C:plasma membrane"/>
    <property type="evidence" value="ECO:0007669"/>
    <property type="project" value="UniProtKB-SubCell"/>
</dbReference>
<evidence type="ECO:0000256" key="6">
    <source>
        <dbReference type="ARBA" id="ARBA00023136"/>
    </source>
</evidence>
<comment type="caution">
    <text evidence="9">The sequence shown here is derived from an EMBL/GenBank/DDBJ whole genome shotgun (WGS) entry which is preliminary data.</text>
</comment>
<dbReference type="InterPro" id="IPR035906">
    <property type="entry name" value="MetI-like_sf"/>
</dbReference>
<keyword evidence="3" id="KW-1003">Cell membrane</keyword>
<feature type="domain" description="ABC transmembrane type-1" evidence="8">
    <location>
        <begin position="87"/>
        <end position="298"/>
    </location>
</feature>
<evidence type="ECO:0000259" key="8">
    <source>
        <dbReference type="PROSITE" id="PS50928"/>
    </source>
</evidence>
<dbReference type="GO" id="GO:0055085">
    <property type="term" value="P:transmembrane transport"/>
    <property type="evidence" value="ECO:0007669"/>
    <property type="project" value="InterPro"/>
</dbReference>
<dbReference type="InterPro" id="IPR051393">
    <property type="entry name" value="ABC_transporter_permease"/>
</dbReference>
<reference evidence="9 11" key="1">
    <citation type="submission" date="2016-01" db="EMBL/GenBank/DDBJ databases">
        <title>Draft Genome Sequences of Seven Thermophilic Sporeformers Isolated from Foods.</title>
        <authorList>
            <person name="Berendsen E.M."/>
            <person name="Wells-Bennik M.H."/>
            <person name="Krawcyk A.O."/>
            <person name="De Jong A."/>
            <person name="Holsappel S."/>
            <person name="Eijlander R.T."/>
            <person name="Kuipers O.P."/>
        </authorList>
    </citation>
    <scope>NUCLEOTIDE SEQUENCE [LARGE SCALE GENOMIC DNA]</scope>
    <source>
        <strain evidence="9 11">B4109</strain>
    </source>
</reference>
<dbReference type="InterPro" id="IPR000515">
    <property type="entry name" value="MetI-like"/>
</dbReference>
<evidence type="ECO:0000256" key="1">
    <source>
        <dbReference type="ARBA" id="ARBA00004651"/>
    </source>
</evidence>
<dbReference type="PATRIC" id="fig|1422.18.peg.424"/>
<sequence>MRKEVVVTRERSVSLPIFKKIKKPKNIAIYLMTVPAVVLFAVFHTFPALQGIFYSFTNWDGLSLTYDFVGLKNYYYLFRDENVWHSYLFTFQFAIVSTVLVNVLSLAIAIGLNEKIKFKNFFRAVYFLPNVLSVLIVGYIFNYLFANVLPLWGEKLGIEALSTNILGSEKWAWVGIVIVAVWQACALNTILYLAGLQTVPSELYEASSLDGASKWQNFRHITFPMIAPFFTINMVLAMKNFLMVFDQVVALTGGGPGRATESISLLIYNGGFQGGEFAYQSANSVIYFIVIMAVSILQIKFLQKREVDM</sequence>
<dbReference type="OrthoDB" id="5174895at2"/>